<organism evidence="1 2">
    <name type="scientific">Massilia aurea</name>
    <dbReference type="NCBI Taxonomy" id="373040"/>
    <lineage>
        <taxon>Bacteria</taxon>
        <taxon>Pseudomonadati</taxon>
        <taxon>Pseudomonadota</taxon>
        <taxon>Betaproteobacteria</taxon>
        <taxon>Burkholderiales</taxon>
        <taxon>Oxalobacteraceae</taxon>
        <taxon>Telluria group</taxon>
        <taxon>Massilia</taxon>
    </lineage>
</organism>
<dbReference type="InterPro" id="IPR045584">
    <property type="entry name" value="Pilin-like"/>
</dbReference>
<dbReference type="RefSeq" id="WP_183550528.1">
    <property type="nucleotide sequence ID" value="NZ_JACHBX010000001.1"/>
</dbReference>
<dbReference type="InterPro" id="IPR012902">
    <property type="entry name" value="N_methyl_site"/>
</dbReference>
<dbReference type="NCBIfam" id="TIGR02532">
    <property type="entry name" value="IV_pilin_GFxxxE"/>
    <property type="match status" value="1"/>
</dbReference>
<dbReference type="InterPro" id="IPR013362">
    <property type="entry name" value="Pilus_4_PilV"/>
</dbReference>
<proteinExistence type="predicted"/>
<name>A0A7W9U6B0_9BURK</name>
<keyword evidence="2" id="KW-1185">Reference proteome</keyword>
<protein>
    <submittedName>
        <fullName evidence="1">Type IV pilus assembly protein PilV</fullName>
    </submittedName>
</protein>
<sequence>MRNHSYRGFTLIEVLVALFVLAIGIVGAGAAQLAAERTRQQAALMAEAGQLASSLAARIGANLPLASLPDAGNPYLSLDYDAVADGPPVAAVPCFGTAACDPLALAAFDLDETRLLVHRRFPGGRIAVCRDAAPWDAASRRYRWACSGGAHAAVAIKIGWHGNDDLPAFVLMVAR</sequence>
<gene>
    <name evidence="1" type="ORF">HD842_000506</name>
</gene>
<comment type="caution">
    <text evidence="1">The sequence shown here is derived from an EMBL/GenBank/DDBJ whole genome shotgun (WGS) entry which is preliminary data.</text>
</comment>
<evidence type="ECO:0000313" key="2">
    <source>
        <dbReference type="Proteomes" id="UP000540787"/>
    </source>
</evidence>
<accession>A0A7W9U6B0</accession>
<dbReference type="AlphaFoldDB" id="A0A7W9U6B0"/>
<dbReference type="Pfam" id="PF07963">
    <property type="entry name" value="N_methyl"/>
    <property type="match status" value="1"/>
</dbReference>
<evidence type="ECO:0000313" key="1">
    <source>
        <dbReference type="EMBL" id="MBB6132395.1"/>
    </source>
</evidence>
<dbReference type="SUPFAM" id="SSF54523">
    <property type="entry name" value="Pili subunits"/>
    <property type="match status" value="1"/>
</dbReference>
<dbReference type="Proteomes" id="UP000540787">
    <property type="component" value="Unassembled WGS sequence"/>
</dbReference>
<dbReference type="NCBIfam" id="TIGR02523">
    <property type="entry name" value="type_IV_pilV"/>
    <property type="match status" value="1"/>
</dbReference>
<dbReference type="EMBL" id="JACHBX010000001">
    <property type="protein sequence ID" value="MBB6132395.1"/>
    <property type="molecule type" value="Genomic_DNA"/>
</dbReference>
<reference evidence="1 2" key="1">
    <citation type="submission" date="2020-08" db="EMBL/GenBank/DDBJ databases">
        <title>The Agave Microbiome: Exploring the role of microbial communities in plant adaptations to desert environments.</title>
        <authorList>
            <person name="Partida-Martinez L.P."/>
        </authorList>
    </citation>
    <scope>NUCLEOTIDE SEQUENCE [LARGE SCALE GENOMIC DNA]</scope>
    <source>
        <strain evidence="1 2">AT3.2</strain>
    </source>
</reference>